<reference evidence="9" key="1">
    <citation type="submission" date="2021-03" db="EMBL/GenBank/DDBJ databases">
        <title>Evolutionary innovations through gain and loss of genes in the ectomycorrhizal Boletales.</title>
        <authorList>
            <person name="Wu G."/>
            <person name="Miyauchi S."/>
            <person name="Morin E."/>
            <person name="Yang Z.-L."/>
            <person name="Xu J."/>
            <person name="Martin F.M."/>
        </authorList>
    </citation>
    <scope>NUCLEOTIDE SEQUENCE</scope>
    <source>
        <strain evidence="9">BR01</strain>
    </source>
</reference>
<comment type="similarity">
    <text evidence="1">Belongs to the protein-tyrosine phosphatase family. Non-receptor class dual specificity subfamily.</text>
</comment>
<dbReference type="InterPro" id="IPR000340">
    <property type="entry name" value="Dual-sp_phosphatase_cat-dom"/>
</dbReference>
<dbReference type="InterPro" id="IPR036873">
    <property type="entry name" value="Rhodanese-like_dom_sf"/>
</dbReference>
<protein>
    <recommendedName>
        <fullName evidence="2">protein-tyrosine-phosphatase</fullName>
        <ecNumber evidence="2">3.1.3.48</ecNumber>
    </recommendedName>
</protein>
<evidence type="ECO:0000259" key="8">
    <source>
        <dbReference type="PROSITE" id="PS50206"/>
    </source>
</evidence>
<dbReference type="FunFam" id="3.90.190.10:FF:000120">
    <property type="entry name" value="MAP kinase phosphatase, putative"/>
    <property type="match status" value="1"/>
</dbReference>
<feature type="compositionally biased region" description="Pro residues" evidence="5">
    <location>
        <begin position="420"/>
        <end position="449"/>
    </location>
</feature>
<dbReference type="Proteomes" id="UP000683000">
    <property type="component" value="Unassembled WGS sequence"/>
</dbReference>
<keyword evidence="10" id="KW-1185">Reference proteome</keyword>
<feature type="compositionally biased region" description="Polar residues" evidence="5">
    <location>
        <begin position="631"/>
        <end position="643"/>
    </location>
</feature>
<dbReference type="OrthoDB" id="273181at2759"/>
<evidence type="ECO:0000256" key="3">
    <source>
        <dbReference type="ARBA" id="ARBA00022801"/>
    </source>
</evidence>
<name>A0A8I2YF42_9AGAM</name>
<sequence>MQDTRLAIAIDGDDDDDNDNDNDNDNDDDFAIPVDGTEPDDLARALADLAKLRASVRDNLRLRPIRSFSALPKQSSPSRSPLSPSPVYHTPVQAPSVPVPPARALPPSAWPPDVFSDRLSAPKRPIVVDTRPLAAYTASHLSDSVNIAIPSLILKRCRKPGSGFQSLAALRQFITSDQDKHRWDSLPSSPSWNGDVVIVHGEETDDSEIGNLQVTAWALLPVISSLLGKDRVHYLRGGIAAAQSHPILRNYLVTQTLHPPDPDDGQPFRNAKIRGLFHLNTSPQTQTCFEIDQPIPSPSPVMPTTTSDHLNDTNASPPPAHLSFRRPAPPRRPSAPNLTRIITNGGGEQQLSLPRLQIRTAPTRSATLPITPSQFSGLSGSPNGHTLYLPPQSPSHLNLLHSNHTPPVTSPRWTTSPAEFLPPPSPRFARPTPPRTPDTPQGIPRPSPSPSTARPDDLQTATTESEFPTFTVSMILPNFLYLGPELTLPEHVQELKSLGIKRILNIAAECNDDHALNLSRNFERYVKIPMRDTVEEDQITRGLREACEILDEANLYGASTYVHCKAGKSRSVTAVMAYLIHANHWTLSRAYAFVLERRKGISPNIGFVSELMTFEEQELGGKSVGVVPVNSGHSDGGDSQTNHAYAAQSRRPGHARESLPPMVTVQDPDEVGEVAVGQDMEIKDKEGRYRHMRRAPVDENTLQPMRRVSKAGLESGLYTQHAKENVKGQLRRGMKQGM</sequence>
<dbReference type="EMBL" id="JAGFBS010000045">
    <property type="protein sequence ID" value="KAG6370707.1"/>
    <property type="molecule type" value="Genomic_DNA"/>
</dbReference>
<feature type="domain" description="Rhodanese" evidence="8">
    <location>
        <begin position="121"/>
        <end position="251"/>
    </location>
</feature>
<evidence type="ECO:0000256" key="1">
    <source>
        <dbReference type="ARBA" id="ARBA00008601"/>
    </source>
</evidence>
<gene>
    <name evidence="9" type="ORF">JVT61DRAFT_11093</name>
</gene>
<dbReference type="PANTHER" id="PTHR10159:SF530">
    <property type="entry name" value="DUAL SPECIFICITY PROTEIN PHOSPHATASE DDB_G0271350-RELATED"/>
    <property type="match status" value="1"/>
</dbReference>
<organism evidence="9 10">
    <name type="scientific">Boletus reticuloceps</name>
    <dbReference type="NCBI Taxonomy" id="495285"/>
    <lineage>
        <taxon>Eukaryota</taxon>
        <taxon>Fungi</taxon>
        <taxon>Dikarya</taxon>
        <taxon>Basidiomycota</taxon>
        <taxon>Agaricomycotina</taxon>
        <taxon>Agaricomycetes</taxon>
        <taxon>Agaricomycetidae</taxon>
        <taxon>Boletales</taxon>
        <taxon>Boletineae</taxon>
        <taxon>Boletaceae</taxon>
        <taxon>Boletoideae</taxon>
        <taxon>Boletus</taxon>
    </lineage>
</organism>
<feature type="compositionally biased region" description="Acidic residues" evidence="5">
    <location>
        <begin position="11"/>
        <end position="30"/>
    </location>
</feature>
<feature type="region of interest" description="Disordered" evidence="5">
    <location>
        <begin position="1"/>
        <end position="38"/>
    </location>
</feature>
<dbReference type="GO" id="GO:0005737">
    <property type="term" value="C:cytoplasm"/>
    <property type="evidence" value="ECO:0007669"/>
    <property type="project" value="TreeGrafter"/>
</dbReference>
<accession>A0A8I2YF42</accession>
<dbReference type="GO" id="GO:0004725">
    <property type="term" value="F:protein tyrosine phosphatase activity"/>
    <property type="evidence" value="ECO:0007669"/>
    <property type="project" value="UniProtKB-EC"/>
</dbReference>
<dbReference type="EC" id="3.1.3.48" evidence="2"/>
<feature type="compositionally biased region" description="Low complexity" evidence="5">
    <location>
        <begin position="75"/>
        <end position="89"/>
    </location>
</feature>
<dbReference type="Pfam" id="PF00782">
    <property type="entry name" value="DSPc"/>
    <property type="match status" value="1"/>
</dbReference>
<evidence type="ECO:0000259" key="7">
    <source>
        <dbReference type="PROSITE" id="PS50056"/>
    </source>
</evidence>
<dbReference type="SMART" id="SM00195">
    <property type="entry name" value="DSPc"/>
    <property type="match status" value="1"/>
</dbReference>
<dbReference type="SUPFAM" id="SSF52799">
    <property type="entry name" value="(Phosphotyrosine protein) phosphatases II"/>
    <property type="match status" value="1"/>
</dbReference>
<dbReference type="InterPro" id="IPR020422">
    <property type="entry name" value="TYR_PHOSPHATASE_DUAL_dom"/>
</dbReference>
<dbReference type="InterPro" id="IPR000387">
    <property type="entry name" value="Tyr_Pase_dom"/>
</dbReference>
<feature type="domain" description="Tyrosine-protein phosphatase" evidence="6">
    <location>
        <begin position="471"/>
        <end position="620"/>
    </location>
</feature>
<dbReference type="PROSITE" id="PS50054">
    <property type="entry name" value="TYR_PHOSPHATASE_DUAL"/>
    <property type="match status" value="1"/>
</dbReference>
<keyword evidence="3" id="KW-0378">Hydrolase</keyword>
<proteinExistence type="inferred from homology"/>
<dbReference type="PROSITE" id="PS50206">
    <property type="entry name" value="RHODANESE_3"/>
    <property type="match status" value="1"/>
</dbReference>
<dbReference type="Gene3D" id="3.40.250.10">
    <property type="entry name" value="Rhodanese-like domain"/>
    <property type="match status" value="1"/>
</dbReference>
<evidence type="ECO:0000256" key="2">
    <source>
        <dbReference type="ARBA" id="ARBA00013064"/>
    </source>
</evidence>
<evidence type="ECO:0000256" key="4">
    <source>
        <dbReference type="ARBA" id="ARBA00022912"/>
    </source>
</evidence>
<evidence type="ECO:0000259" key="6">
    <source>
        <dbReference type="PROSITE" id="PS50054"/>
    </source>
</evidence>
<dbReference type="Gene3D" id="3.90.190.10">
    <property type="entry name" value="Protein tyrosine phosphatase superfamily"/>
    <property type="match status" value="1"/>
</dbReference>
<feature type="domain" description="Tyrosine specific protein phosphatases" evidence="7">
    <location>
        <begin position="541"/>
        <end position="601"/>
    </location>
</feature>
<keyword evidence="4" id="KW-0904">Protein phosphatase</keyword>
<evidence type="ECO:0000313" key="10">
    <source>
        <dbReference type="Proteomes" id="UP000683000"/>
    </source>
</evidence>
<feature type="region of interest" description="Disordered" evidence="5">
    <location>
        <begin position="70"/>
        <end position="89"/>
    </location>
</feature>
<dbReference type="AlphaFoldDB" id="A0A8I2YF42"/>
<dbReference type="Pfam" id="PF00581">
    <property type="entry name" value="Rhodanese"/>
    <property type="match status" value="1"/>
</dbReference>
<feature type="compositionally biased region" description="Polar residues" evidence="5">
    <location>
        <begin position="360"/>
        <end position="384"/>
    </location>
</feature>
<dbReference type="InterPro" id="IPR001763">
    <property type="entry name" value="Rhodanese-like_dom"/>
</dbReference>
<dbReference type="CDD" id="cd14498">
    <property type="entry name" value="DSP"/>
    <property type="match status" value="1"/>
</dbReference>
<dbReference type="SUPFAM" id="SSF52821">
    <property type="entry name" value="Rhodanese/Cell cycle control phosphatase"/>
    <property type="match status" value="1"/>
</dbReference>
<evidence type="ECO:0000256" key="5">
    <source>
        <dbReference type="SAM" id="MobiDB-lite"/>
    </source>
</evidence>
<feature type="region of interest" description="Disordered" evidence="5">
    <location>
        <begin position="631"/>
        <end position="661"/>
    </location>
</feature>
<comment type="caution">
    <text evidence="9">The sequence shown here is derived from an EMBL/GenBank/DDBJ whole genome shotgun (WGS) entry which is preliminary data.</text>
</comment>
<feature type="region of interest" description="Disordered" evidence="5">
    <location>
        <begin position="295"/>
        <end position="465"/>
    </location>
</feature>
<dbReference type="GO" id="GO:0043409">
    <property type="term" value="P:negative regulation of MAPK cascade"/>
    <property type="evidence" value="ECO:0007669"/>
    <property type="project" value="TreeGrafter"/>
</dbReference>
<feature type="compositionally biased region" description="Polar residues" evidence="5">
    <location>
        <begin position="394"/>
        <end position="417"/>
    </location>
</feature>
<dbReference type="PANTHER" id="PTHR10159">
    <property type="entry name" value="DUAL SPECIFICITY PROTEIN PHOSPHATASE"/>
    <property type="match status" value="1"/>
</dbReference>
<evidence type="ECO:0000313" key="9">
    <source>
        <dbReference type="EMBL" id="KAG6370707.1"/>
    </source>
</evidence>
<dbReference type="InterPro" id="IPR029021">
    <property type="entry name" value="Prot-tyrosine_phosphatase-like"/>
</dbReference>
<dbReference type="PROSITE" id="PS50056">
    <property type="entry name" value="TYR_PHOSPHATASE_2"/>
    <property type="match status" value="1"/>
</dbReference>